<dbReference type="RefSeq" id="WP_109991287.1">
    <property type="nucleotide sequence ID" value="NZ_CP028160.1"/>
</dbReference>
<dbReference type="EMBL" id="CP028160">
    <property type="protein sequence ID" value="AWN66600.1"/>
    <property type="molecule type" value="Genomic_DNA"/>
</dbReference>
<dbReference type="GeneID" id="89634228"/>
<protein>
    <submittedName>
        <fullName evidence="1">Uncharacterized protein</fullName>
    </submittedName>
</protein>
<accession>A0A2Z3KFY2</accession>
<dbReference type="AlphaFoldDB" id="A0A2Z3KFY2"/>
<organism evidence="1 2">
    <name type="scientific">Lactococcus lactis subsp. lactis</name>
    <name type="common">Streptococcus lactis</name>
    <dbReference type="NCBI Taxonomy" id="1360"/>
    <lineage>
        <taxon>Bacteria</taxon>
        <taxon>Bacillati</taxon>
        <taxon>Bacillota</taxon>
        <taxon>Bacilli</taxon>
        <taxon>Lactobacillales</taxon>
        <taxon>Streptococcaceae</taxon>
        <taxon>Lactococcus</taxon>
    </lineage>
</organism>
<proteinExistence type="predicted"/>
<evidence type="ECO:0000313" key="2">
    <source>
        <dbReference type="Proteomes" id="UP000245919"/>
    </source>
</evidence>
<name>A0A2Z3KFY2_LACLL</name>
<gene>
    <name evidence="1" type="ORF">LL14B4_10595</name>
</gene>
<evidence type="ECO:0000313" key="1">
    <source>
        <dbReference type="EMBL" id="AWN66600.1"/>
    </source>
</evidence>
<reference evidence="1 2" key="1">
    <citation type="submission" date="2018-03" db="EMBL/GenBank/DDBJ databases">
        <title>Genome sequence of Lactococcus lactis strain 14B4 from almond drupe.</title>
        <authorList>
            <person name="Tran T.D."/>
            <person name="McGarvey J.A."/>
            <person name="Huynh S."/>
            <person name="Parker C.T."/>
        </authorList>
    </citation>
    <scope>NUCLEOTIDE SEQUENCE [LARGE SCALE GENOMIC DNA]</scope>
    <source>
        <strain evidence="1 2">14B4</strain>
    </source>
</reference>
<dbReference type="Proteomes" id="UP000245919">
    <property type="component" value="Chromosome"/>
</dbReference>
<sequence>MENKEKLDGVYLSNLGYSYTEYTEAAWNLELLTYYPVNPYCLHFWSQVNEALFLYFYEEEDEGRLEKLLKIEVDETTIERLIIGYRILNALATPSPRNARLSFKKLANDIELELNQLLDYIPCIPTYNDWSEVDGLPEYDVNDLFGYAKAQEEFNKNKNKDKRLVRFPKALKKTGQTELSYRPTDFRESEGLCFTKVFVYLLDIIAQRKRLRLKKYFLEYESHNDFVLGSFGLRKIVSKKGVSCIHDDLIDRDYKVDEIIALYHLEGEGIW</sequence>